<feature type="compositionally biased region" description="Basic and acidic residues" evidence="10">
    <location>
        <begin position="58"/>
        <end position="69"/>
    </location>
</feature>
<feature type="region of interest" description="Disordered" evidence="10">
    <location>
        <begin position="1"/>
        <end position="69"/>
    </location>
</feature>
<reference evidence="14 15" key="1">
    <citation type="journal article" date="2011" name="J. Bacteriol.">
        <title>Genome sequence of the halotolerant marine bacterium Myxococcus fulvus HW-1.</title>
        <authorList>
            <person name="Li Z.F."/>
            <person name="Li X."/>
            <person name="Liu H."/>
            <person name="Liu X."/>
            <person name="Han K."/>
            <person name="Wu Z.H."/>
            <person name="Hu W."/>
            <person name="Li F.F."/>
            <person name="Li Y.Z."/>
        </authorList>
    </citation>
    <scope>NUCLEOTIDE SEQUENCE [LARGE SCALE GENOMIC DNA]</scope>
    <source>
        <strain evidence="15">ATCC BAA-855 / HW-1</strain>
    </source>
</reference>
<evidence type="ECO:0000256" key="2">
    <source>
        <dbReference type="ARBA" id="ARBA00006214"/>
    </source>
</evidence>
<dbReference type="InterPro" id="IPR038354">
    <property type="entry name" value="VKOR_sf"/>
</dbReference>
<dbReference type="CDD" id="cd12919">
    <property type="entry name" value="VKOR_2"/>
    <property type="match status" value="1"/>
</dbReference>
<feature type="transmembrane region" description="Helical" evidence="11">
    <location>
        <begin position="183"/>
        <end position="202"/>
    </location>
</feature>
<feature type="domain" description="Vitamin K epoxide reductase" evidence="13">
    <location>
        <begin position="231"/>
        <end position="358"/>
    </location>
</feature>
<keyword evidence="7 11" id="KW-0472">Membrane</keyword>
<feature type="transmembrane region" description="Helical" evidence="11">
    <location>
        <begin position="157"/>
        <end position="177"/>
    </location>
</feature>
<evidence type="ECO:0000256" key="9">
    <source>
        <dbReference type="ARBA" id="ARBA00023284"/>
    </source>
</evidence>
<feature type="compositionally biased region" description="Basic residues" evidence="10">
    <location>
        <begin position="22"/>
        <end position="45"/>
    </location>
</feature>
<dbReference type="AlphaFoldDB" id="F8CPF7"/>
<keyword evidence="4" id="KW-0874">Quinone</keyword>
<organism evidence="14 15">
    <name type="scientific">Myxococcus fulvus (strain ATCC BAA-855 / HW-1)</name>
    <dbReference type="NCBI Taxonomy" id="483219"/>
    <lineage>
        <taxon>Bacteria</taxon>
        <taxon>Pseudomonadati</taxon>
        <taxon>Myxococcota</taxon>
        <taxon>Myxococcia</taxon>
        <taxon>Myxococcales</taxon>
        <taxon>Cystobacterineae</taxon>
        <taxon>Myxococcaceae</taxon>
        <taxon>Myxococcus</taxon>
    </lineage>
</organism>
<evidence type="ECO:0000256" key="5">
    <source>
        <dbReference type="ARBA" id="ARBA00022989"/>
    </source>
</evidence>
<comment type="subcellular location">
    <subcellularLocation>
        <location evidence="1">Membrane</location>
        <topology evidence="1">Multi-pass membrane protein</topology>
    </subcellularLocation>
</comment>
<keyword evidence="6" id="KW-0560">Oxidoreductase</keyword>
<comment type="similarity">
    <text evidence="2">Belongs to the VKOR family.</text>
</comment>
<dbReference type="GO" id="GO:0016491">
    <property type="term" value="F:oxidoreductase activity"/>
    <property type="evidence" value="ECO:0007669"/>
    <property type="project" value="UniProtKB-KW"/>
</dbReference>
<evidence type="ECO:0000259" key="12">
    <source>
        <dbReference type="Pfam" id="PF03779"/>
    </source>
</evidence>
<evidence type="ECO:0000256" key="3">
    <source>
        <dbReference type="ARBA" id="ARBA00022692"/>
    </source>
</evidence>
<gene>
    <name evidence="14" type="ordered locus">LILAB_30190</name>
</gene>
<dbReference type="InterPro" id="IPR012932">
    <property type="entry name" value="VKOR"/>
</dbReference>
<dbReference type="Pfam" id="PF07884">
    <property type="entry name" value="VKOR"/>
    <property type="match status" value="1"/>
</dbReference>
<evidence type="ECO:0000313" key="14">
    <source>
        <dbReference type="EMBL" id="AEI67919.1"/>
    </source>
</evidence>
<dbReference type="GO" id="GO:0048038">
    <property type="term" value="F:quinone binding"/>
    <property type="evidence" value="ECO:0007669"/>
    <property type="project" value="UniProtKB-KW"/>
</dbReference>
<dbReference type="GO" id="GO:0016020">
    <property type="term" value="C:membrane"/>
    <property type="evidence" value="ECO:0007669"/>
    <property type="project" value="UniProtKB-SubCell"/>
</dbReference>
<evidence type="ECO:0000256" key="6">
    <source>
        <dbReference type="ARBA" id="ARBA00023002"/>
    </source>
</evidence>
<feature type="transmembrane region" description="Helical" evidence="11">
    <location>
        <begin position="311"/>
        <end position="332"/>
    </location>
</feature>
<feature type="transmembrane region" description="Helical" evidence="11">
    <location>
        <begin position="130"/>
        <end position="150"/>
    </location>
</feature>
<feature type="transmembrane region" description="Helical" evidence="11">
    <location>
        <begin position="499"/>
        <end position="516"/>
    </location>
</feature>
<evidence type="ECO:0000259" key="13">
    <source>
        <dbReference type="Pfam" id="PF07884"/>
    </source>
</evidence>
<evidence type="ECO:0000256" key="4">
    <source>
        <dbReference type="ARBA" id="ARBA00022719"/>
    </source>
</evidence>
<dbReference type="EMBL" id="CP002830">
    <property type="protein sequence ID" value="AEI67919.1"/>
    <property type="molecule type" value="Genomic_DNA"/>
</dbReference>
<dbReference type="Gene3D" id="1.20.1440.130">
    <property type="entry name" value="VKOR domain"/>
    <property type="match status" value="1"/>
</dbReference>
<dbReference type="HOGENOM" id="CLU_047231_0_0_7"/>
<sequence length="533" mass="58388">MNLEGSMAHEHEGPPLQGGRRGSAHAKPGRLARRGLARLLAKKRPSREEADRGDDTEERARSGESARTDREARLEKLRAHHQQMLWVYWSVVLLGAWTLLAPLTFDYGRGLVEPSGGREVWLSLPTRARLMTWSDVVSGALLLVFGWRALTPNRPRSLWACCFVGIWLSLAPVLLWAPNAAAYLNGTLVGMLVIALTVLIPGMPNMPLFMKMGPATPPGWSYNPSSWPQRWVMIALGFAGFVVSRYLAAYQLGYIGSVWDPFFGDGTRRVLDSSMSQTLPISDAALGTVAYTFEFLMGFMGSPSRWRTMPWMVTLYGILVIPLGLVHIFLVISQPVMVGQWCTFCLLAAAIMLPMLPLEGDEVVAMGQHLVRAKRRGEPLWEVFWKGGSPEGSTRDERSPELLTLPQQPARVLKAGLWGMSVPWTLAASVLLGVALVFSPAVTGMARPPADVLRVAGLLIVTASVIAMGEVFRLARYLNVFLGVGVALVPWLLDGGTVAGRVTGLILGLAVALLALPRGPRLERYGGWDRLVR</sequence>
<feature type="transmembrane region" description="Helical" evidence="11">
    <location>
        <begin position="85"/>
        <end position="105"/>
    </location>
</feature>
<dbReference type="Pfam" id="PF03779">
    <property type="entry name" value="SPW"/>
    <property type="match status" value="1"/>
</dbReference>
<evidence type="ECO:0000256" key="10">
    <source>
        <dbReference type="SAM" id="MobiDB-lite"/>
    </source>
</evidence>
<feature type="domain" description="SPW repeat-containing integral membrane" evidence="12">
    <location>
        <begin position="424"/>
        <end position="516"/>
    </location>
</feature>
<dbReference type="STRING" id="483219.LILAB_30190"/>
<feature type="transmembrane region" description="Helical" evidence="11">
    <location>
        <begin position="231"/>
        <end position="259"/>
    </location>
</feature>
<name>F8CPF7_MYXFH</name>
<evidence type="ECO:0000256" key="1">
    <source>
        <dbReference type="ARBA" id="ARBA00004141"/>
    </source>
</evidence>
<keyword evidence="9" id="KW-0676">Redox-active center</keyword>
<proteinExistence type="inferred from homology"/>
<dbReference type="KEGG" id="mfu:LILAB_30190"/>
<dbReference type="eggNOG" id="COG0451">
    <property type="taxonomic scope" value="Bacteria"/>
</dbReference>
<evidence type="ECO:0000256" key="7">
    <source>
        <dbReference type="ARBA" id="ARBA00023136"/>
    </source>
</evidence>
<feature type="transmembrane region" description="Helical" evidence="11">
    <location>
        <begin position="424"/>
        <end position="446"/>
    </location>
</feature>
<keyword evidence="5 11" id="KW-1133">Transmembrane helix</keyword>
<dbReference type="Proteomes" id="UP000000488">
    <property type="component" value="Chromosome"/>
</dbReference>
<accession>F8CPF7</accession>
<keyword evidence="8" id="KW-1015">Disulfide bond</keyword>
<feature type="transmembrane region" description="Helical" evidence="11">
    <location>
        <begin position="338"/>
        <end position="356"/>
    </location>
</feature>
<evidence type="ECO:0000256" key="8">
    <source>
        <dbReference type="ARBA" id="ARBA00023157"/>
    </source>
</evidence>
<keyword evidence="3 11" id="KW-0812">Transmembrane</keyword>
<feature type="transmembrane region" description="Helical" evidence="11">
    <location>
        <begin position="452"/>
        <end position="469"/>
    </location>
</feature>
<evidence type="ECO:0000256" key="11">
    <source>
        <dbReference type="SAM" id="Phobius"/>
    </source>
</evidence>
<protein>
    <submittedName>
        <fullName evidence="14">Uncharacterized protein</fullName>
    </submittedName>
</protein>
<evidence type="ECO:0000313" key="15">
    <source>
        <dbReference type="Proteomes" id="UP000000488"/>
    </source>
</evidence>
<dbReference type="InterPro" id="IPR005530">
    <property type="entry name" value="SPW"/>
</dbReference>